<evidence type="ECO:0000256" key="7">
    <source>
        <dbReference type="ARBA" id="ARBA00023015"/>
    </source>
</evidence>
<dbReference type="Proteomes" id="UP000479000">
    <property type="component" value="Unassembled WGS sequence"/>
</dbReference>
<feature type="domain" description="C2H2-type" evidence="13">
    <location>
        <begin position="141"/>
        <end position="168"/>
    </location>
</feature>
<dbReference type="GO" id="GO:0006357">
    <property type="term" value="P:regulation of transcription by RNA polymerase II"/>
    <property type="evidence" value="ECO:0007669"/>
    <property type="project" value="TreeGrafter"/>
</dbReference>
<feature type="domain" description="C2H2-type" evidence="13">
    <location>
        <begin position="367"/>
        <end position="394"/>
    </location>
</feature>
<dbReference type="PANTHER" id="PTHR24404">
    <property type="entry name" value="ZINC FINGER PROTEIN"/>
    <property type="match status" value="1"/>
</dbReference>
<keyword evidence="15" id="KW-1185">Reference proteome</keyword>
<dbReference type="InterPro" id="IPR013087">
    <property type="entry name" value="Znf_C2H2_type"/>
</dbReference>
<evidence type="ECO:0000256" key="11">
    <source>
        <dbReference type="PROSITE-ProRule" id="PRU00042"/>
    </source>
</evidence>
<dbReference type="InterPro" id="IPR036236">
    <property type="entry name" value="Znf_C2H2_sf"/>
</dbReference>
<evidence type="ECO:0000259" key="13">
    <source>
        <dbReference type="PROSITE" id="PS50157"/>
    </source>
</evidence>
<dbReference type="GO" id="GO:0003700">
    <property type="term" value="F:DNA-binding transcription factor activity"/>
    <property type="evidence" value="ECO:0007669"/>
    <property type="project" value="TreeGrafter"/>
</dbReference>
<feature type="domain" description="C2H2-type" evidence="13">
    <location>
        <begin position="198"/>
        <end position="225"/>
    </location>
</feature>
<evidence type="ECO:0000313" key="14">
    <source>
        <dbReference type="EMBL" id="CAB0000008.1"/>
    </source>
</evidence>
<comment type="subcellular location">
    <subcellularLocation>
        <location evidence="1">Nucleus</location>
    </subcellularLocation>
</comment>
<keyword evidence="9" id="KW-0804">Transcription</keyword>
<name>A0A6H5GE14_9HEMI</name>
<evidence type="ECO:0000256" key="2">
    <source>
        <dbReference type="ARBA" id="ARBA00006991"/>
    </source>
</evidence>
<sequence length="583" mass="66816">MKNGHANADTQEAATSEYPMVIKEERTSSSEADEEIQDPSALVSVKLEEEEKEEPNSVAWSEPMKEIEINQDKGDSTNESDLPDGTEPIKQEVEAVDVKVSAITKNHSADKPFRCSECSYSTARPALLKKHSVKHTVGETLTCAACDFTTRTAFELEMHSKAHTGEKPFGCAECGYRTKHRSNLSSHIRSTHTGEKLLTCPLCSFRTINSYHLRQHAWKHTEQKPYHCTVCDYRTNHQYNFEVHKRTHTGVKPYACKDCSYQAVSSSALKAHFKDHHTNEKPFVCTDCSFATTSAVRLKVHVRRHTGEKPYVCTECSFSSAYLSNLKKHMYSHTGEKPLACPDCSFRAVKPSDLKQHMLKHSGKKPLACPECDFTTAYKHCLTHHMRRHGGEKQFQCEVCDYQTLDSTCLKRHMVTHSGEKPFRCDKCNIFWYLSGAFPGLPVRANLRKLIEKKYLFPPLFQYYGDEGNHEHHESHNDGTQYQFTAETALVGSLKNRIRLKFKIQIPGANMRINHSEVILQKRKPLRLRNRRNRQIRRRYMSGGCTCGWHTETTLPEDRSNRTWKRTILPSPASLQRQEDRGY</sequence>
<dbReference type="OrthoDB" id="6489245at2759"/>
<dbReference type="GO" id="GO:0008270">
    <property type="term" value="F:zinc ion binding"/>
    <property type="evidence" value="ECO:0007669"/>
    <property type="project" value="UniProtKB-KW"/>
</dbReference>
<dbReference type="GO" id="GO:0000978">
    <property type="term" value="F:RNA polymerase II cis-regulatory region sequence-specific DNA binding"/>
    <property type="evidence" value="ECO:0007669"/>
    <property type="project" value="TreeGrafter"/>
</dbReference>
<dbReference type="GO" id="GO:0005634">
    <property type="term" value="C:nucleus"/>
    <property type="evidence" value="ECO:0007669"/>
    <property type="project" value="UniProtKB-SubCell"/>
</dbReference>
<keyword evidence="8" id="KW-0238">DNA-binding</keyword>
<organism evidence="14 15">
    <name type="scientific">Nesidiocoris tenuis</name>
    <dbReference type="NCBI Taxonomy" id="355587"/>
    <lineage>
        <taxon>Eukaryota</taxon>
        <taxon>Metazoa</taxon>
        <taxon>Ecdysozoa</taxon>
        <taxon>Arthropoda</taxon>
        <taxon>Hexapoda</taxon>
        <taxon>Insecta</taxon>
        <taxon>Pterygota</taxon>
        <taxon>Neoptera</taxon>
        <taxon>Paraneoptera</taxon>
        <taxon>Hemiptera</taxon>
        <taxon>Heteroptera</taxon>
        <taxon>Panheteroptera</taxon>
        <taxon>Cimicomorpha</taxon>
        <taxon>Miridae</taxon>
        <taxon>Dicyphina</taxon>
        <taxon>Nesidiocoris</taxon>
    </lineage>
</organism>
<dbReference type="FunFam" id="3.30.160.60:FF:001839">
    <property type="entry name" value="Uncharacterized protein"/>
    <property type="match status" value="1"/>
</dbReference>
<keyword evidence="3" id="KW-0479">Metal-binding</keyword>
<evidence type="ECO:0000256" key="10">
    <source>
        <dbReference type="ARBA" id="ARBA00023242"/>
    </source>
</evidence>
<dbReference type="Pfam" id="PF23611">
    <property type="entry name" value="zf-C2H2_16"/>
    <property type="match status" value="1"/>
</dbReference>
<dbReference type="Pfam" id="PF00096">
    <property type="entry name" value="zf-C2H2"/>
    <property type="match status" value="2"/>
</dbReference>
<feature type="domain" description="C2H2-type" evidence="13">
    <location>
        <begin position="254"/>
        <end position="282"/>
    </location>
</feature>
<dbReference type="EMBL" id="CADCXU010009082">
    <property type="protein sequence ID" value="CAB0000008.1"/>
    <property type="molecule type" value="Genomic_DNA"/>
</dbReference>
<reference evidence="14 15" key="1">
    <citation type="submission" date="2020-02" db="EMBL/GenBank/DDBJ databases">
        <authorList>
            <person name="Ferguson B K."/>
        </authorList>
    </citation>
    <scope>NUCLEOTIDE SEQUENCE [LARGE SCALE GENOMIC DNA]</scope>
</reference>
<evidence type="ECO:0000256" key="3">
    <source>
        <dbReference type="ARBA" id="ARBA00022723"/>
    </source>
</evidence>
<evidence type="ECO:0000256" key="12">
    <source>
        <dbReference type="SAM" id="MobiDB-lite"/>
    </source>
</evidence>
<gene>
    <name evidence="14" type="ORF">NTEN_LOCUS6196</name>
</gene>
<dbReference type="PANTHER" id="PTHR24404:SF111">
    <property type="entry name" value="GASTRULA ZINC FINGER PROTEIN XLCGF49.1-LIKE-RELATED"/>
    <property type="match status" value="1"/>
</dbReference>
<evidence type="ECO:0000256" key="4">
    <source>
        <dbReference type="ARBA" id="ARBA00022737"/>
    </source>
</evidence>
<dbReference type="SUPFAM" id="SSF57667">
    <property type="entry name" value="beta-beta-alpha zinc fingers"/>
    <property type="match status" value="6"/>
</dbReference>
<dbReference type="AlphaFoldDB" id="A0A6H5GE14"/>
<dbReference type="FunFam" id="3.30.160.60:FF:000446">
    <property type="entry name" value="Zinc finger protein"/>
    <property type="match status" value="1"/>
</dbReference>
<evidence type="ECO:0000256" key="1">
    <source>
        <dbReference type="ARBA" id="ARBA00004123"/>
    </source>
</evidence>
<proteinExistence type="inferred from homology"/>
<dbReference type="PROSITE" id="PS50157">
    <property type="entry name" value="ZINC_FINGER_C2H2_2"/>
    <property type="match status" value="11"/>
</dbReference>
<evidence type="ECO:0000256" key="6">
    <source>
        <dbReference type="ARBA" id="ARBA00022833"/>
    </source>
</evidence>
<feature type="domain" description="C2H2-type" evidence="13">
    <location>
        <begin position="283"/>
        <end position="310"/>
    </location>
</feature>
<feature type="domain" description="C2H2-type" evidence="13">
    <location>
        <begin position="395"/>
        <end position="422"/>
    </location>
</feature>
<evidence type="ECO:0000313" key="15">
    <source>
        <dbReference type="Proteomes" id="UP000479000"/>
    </source>
</evidence>
<keyword evidence="5 11" id="KW-0863">Zinc-finger</keyword>
<evidence type="ECO:0000256" key="9">
    <source>
        <dbReference type="ARBA" id="ARBA00023163"/>
    </source>
</evidence>
<feature type="compositionally biased region" description="Basic and acidic residues" evidence="12">
    <location>
        <begin position="63"/>
        <end position="76"/>
    </location>
</feature>
<keyword evidence="7" id="KW-0805">Transcription regulation</keyword>
<keyword evidence="6" id="KW-0862">Zinc</keyword>
<accession>A0A6H5GE14</accession>
<feature type="domain" description="C2H2-type" evidence="13">
    <location>
        <begin position="311"/>
        <end position="338"/>
    </location>
</feature>
<dbReference type="InterPro" id="IPR050589">
    <property type="entry name" value="Ikaros_C2H2-ZF"/>
</dbReference>
<feature type="region of interest" description="Disordered" evidence="12">
    <location>
        <begin position="1"/>
        <end position="86"/>
    </location>
</feature>
<comment type="similarity">
    <text evidence="2">Belongs to the krueppel C2H2-type zinc-finger protein family.</text>
</comment>
<feature type="domain" description="C2H2-type" evidence="13">
    <location>
        <begin position="169"/>
        <end position="197"/>
    </location>
</feature>
<keyword evidence="4" id="KW-0677">Repeat</keyword>
<dbReference type="FunFam" id="3.30.160.60:FF:001370">
    <property type="entry name" value="Zinc finger protein"/>
    <property type="match status" value="1"/>
</dbReference>
<keyword evidence="10" id="KW-0539">Nucleus</keyword>
<protein>
    <recommendedName>
        <fullName evidence="13">C2H2-type domain-containing protein</fullName>
    </recommendedName>
</protein>
<feature type="domain" description="C2H2-type" evidence="13">
    <location>
        <begin position="113"/>
        <end position="140"/>
    </location>
</feature>
<feature type="domain" description="C2H2-type" evidence="13">
    <location>
        <begin position="339"/>
        <end position="366"/>
    </location>
</feature>
<dbReference type="InterPro" id="IPR056438">
    <property type="entry name" value="Znf-C2H2_CTCF"/>
</dbReference>
<dbReference type="FunFam" id="3.30.160.60:FF:000417">
    <property type="entry name" value="Zinc finger protein"/>
    <property type="match status" value="1"/>
</dbReference>
<evidence type="ECO:0000256" key="8">
    <source>
        <dbReference type="ARBA" id="ARBA00023125"/>
    </source>
</evidence>
<dbReference type="SMART" id="SM00355">
    <property type="entry name" value="ZnF_C2H2"/>
    <property type="match status" value="11"/>
</dbReference>
<feature type="domain" description="C2H2-type" evidence="13">
    <location>
        <begin position="226"/>
        <end position="253"/>
    </location>
</feature>
<dbReference type="Gene3D" id="3.30.160.60">
    <property type="entry name" value="Classic Zinc Finger"/>
    <property type="match status" value="10"/>
</dbReference>
<evidence type="ECO:0000256" key="5">
    <source>
        <dbReference type="ARBA" id="ARBA00022771"/>
    </source>
</evidence>
<dbReference type="FunFam" id="3.30.160.60:FF:000448">
    <property type="entry name" value="RE1-silencing transcription factor A"/>
    <property type="match status" value="1"/>
</dbReference>